<keyword evidence="2" id="KW-1185">Reference proteome</keyword>
<reference evidence="1 2" key="1">
    <citation type="submission" date="2024-02" db="EMBL/GenBank/DDBJ databases">
        <title>Rubritalea halochordaticola NBRC 107102.</title>
        <authorList>
            <person name="Ichikawa N."/>
            <person name="Katano-Makiyama Y."/>
            <person name="Hidaka K."/>
        </authorList>
    </citation>
    <scope>NUCLEOTIDE SEQUENCE [LARGE SCALE GENOMIC DNA]</scope>
    <source>
        <strain evidence="1 2">NBRC 107102</strain>
    </source>
</reference>
<dbReference type="EMBL" id="BAABRL010000007">
    <property type="protein sequence ID" value="GAA5496111.1"/>
    <property type="molecule type" value="Genomic_DNA"/>
</dbReference>
<sequence>MMLLEPNSDENVVIQQKSYDINSARSYDLKLVRNTYHLTEYDASGTKF</sequence>
<accession>A0ABP9V0A2</accession>
<evidence type="ECO:0000313" key="1">
    <source>
        <dbReference type="EMBL" id="GAA5496111.1"/>
    </source>
</evidence>
<comment type="caution">
    <text evidence="1">The sequence shown here is derived from an EMBL/GenBank/DDBJ whole genome shotgun (WGS) entry which is preliminary data.</text>
</comment>
<dbReference type="Proteomes" id="UP001424741">
    <property type="component" value="Unassembled WGS sequence"/>
</dbReference>
<organism evidence="1 2">
    <name type="scientific">Rubritalea halochordaticola</name>
    <dbReference type="NCBI Taxonomy" id="714537"/>
    <lineage>
        <taxon>Bacteria</taxon>
        <taxon>Pseudomonadati</taxon>
        <taxon>Verrucomicrobiota</taxon>
        <taxon>Verrucomicrobiia</taxon>
        <taxon>Verrucomicrobiales</taxon>
        <taxon>Rubritaleaceae</taxon>
        <taxon>Rubritalea</taxon>
    </lineage>
</organism>
<name>A0ABP9V0A2_9BACT</name>
<proteinExistence type="predicted"/>
<evidence type="ECO:0000313" key="2">
    <source>
        <dbReference type="Proteomes" id="UP001424741"/>
    </source>
</evidence>
<protein>
    <submittedName>
        <fullName evidence="1">Uncharacterized protein</fullName>
    </submittedName>
</protein>
<gene>
    <name evidence="1" type="ORF">Rhal01_02292</name>
</gene>